<name>A0ABY8YDE6_9GAMM</name>
<accession>A0ABY8YDE6</accession>
<dbReference type="EMBL" id="CP127389">
    <property type="protein sequence ID" value="WIV90176.1"/>
    <property type="molecule type" value="Genomic_DNA"/>
</dbReference>
<gene>
    <name evidence="1" type="ORF">QQS39_09290</name>
</gene>
<organism evidence="1 2">
    <name type="scientific">Proteus appendicitidis</name>
    <dbReference type="NCBI Taxonomy" id="3034648"/>
    <lineage>
        <taxon>Bacteria</taxon>
        <taxon>Pseudomonadati</taxon>
        <taxon>Pseudomonadota</taxon>
        <taxon>Gammaproteobacteria</taxon>
        <taxon>Enterobacterales</taxon>
        <taxon>Morganellaceae</taxon>
        <taxon>Proteus</taxon>
    </lineage>
</organism>
<sequence>MFLLISGALISTKRERIKKIIFTKTIILGCFYRYFAFISTPEMELRHFAQNEIIATEDYIDNSDEHHPERIAYHAQATFYDNFTQTGKLIIKWVTVGVTSSSLLCE</sequence>
<evidence type="ECO:0000313" key="1">
    <source>
        <dbReference type="EMBL" id="WIV90176.1"/>
    </source>
</evidence>
<evidence type="ECO:0000313" key="2">
    <source>
        <dbReference type="Proteomes" id="UP001226651"/>
    </source>
</evidence>
<proteinExistence type="predicted"/>
<reference evidence="1 2" key="1">
    <citation type="submission" date="2023-06" db="EMBL/GenBank/DDBJ databases">
        <title>Proteus appendicitidis sp. nov., isolated from the appendiceal pus of an appendicitis patient in Yongzhou, China.</title>
        <authorList>
            <person name="Cai X."/>
        </authorList>
    </citation>
    <scope>NUCLEOTIDE SEQUENCE [LARGE SCALE GENOMIC DNA]</scope>
    <source>
        <strain evidence="1 2">HZ0627</strain>
    </source>
</reference>
<keyword evidence="2" id="KW-1185">Reference proteome</keyword>
<dbReference type="RefSeq" id="WP_151435149.1">
    <property type="nucleotide sequence ID" value="NZ_CP127389.1"/>
</dbReference>
<dbReference type="Proteomes" id="UP001226651">
    <property type="component" value="Chromosome"/>
</dbReference>
<protein>
    <submittedName>
        <fullName evidence="1">Uncharacterized protein</fullName>
    </submittedName>
</protein>